<protein>
    <recommendedName>
        <fullName evidence="4">Phosphoglycerate mutase family protein</fullName>
    </recommendedName>
</protein>
<dbReference type="InterPro" id="IPR013078">
    <property type="entry name" value="His_Pase_superF_clade-1"/>
</dbReference>
<evidence type="ECO:0008006" key="4">
    <source>
        <dbReference type="Google" id="ProtNLM"/>
    </source>
</evidence>
<dbReference type="PANTHER" id="PTHR16469:SF51">
    <property type="entry name" value="TRANSCRIPTION FACTOR TAU 55 KDA SUBUNIT"/>
    <property type="match status" value="1"/>
</dbReference>
<dbReference type="OrthoDB" id="414418at2759"/>
<accession>A0A507R7Y6</accession>
<dbReference type="FunFam" id="3.40.50.1240:FF:000074">
    <property type="entry name" value="Phosphoglycerate mutase family protein"/>
    <property type="match status" value="1"/>
</dbReference>
<keyword evidence="3" id="KW-1185">Reference proteome</keyword>
<dbReference type="Gene3D" id="3.40.50.1240">
    <property type="entry name" value="Phosphoglycerate mutase-like"/>
    <property type="match status" value="1"/>
</dbReference>
<dbReference type="AlphaFoldDB" id="A0A507R7Y6"/>
<proteinExistence type="predicted"/>
<feature type="region of interest" description="Disordered" evidence="1">
    <location>
        <begin position="295"/>
        <end position="327"/>
    </location>
</feature>
<dbReference type="PANTHER" id="PTHR16469">
    <property type="entry name" value="UBIQUITIN-ASSOCIATED AND SH3 DOMAIN-CONTAINING BA-RELATED"/>
    <property type="match status" value="1"/>
</dbReference>
<reference evidence="2 3" key="1">
    <citation type="submission" date="2019-06" db="EMBL/GenBank/DDBJ databases">
        <title>Wine fermentation using esterase from Monascus purpureus.</title>
        <authorList>
            <person name="Geng C."/>
            <person name="Zhang Y."/>
        </authorList>
    </citation>
    <scope>NUCLEOTIDE SEQUENCE [LARGE SCALE GENOMIC DNA]</scope>
    <source>
        <strain evidence="2">HQ1</strain>
    </source>
</reference>
<evidence type="ECO:0000313" key="2">
    <source>
        <dbReference type="EMBL" id="TQB77045.1"/>
    </source>
</evidence>
<dbReference type="STRING" id="5098.A0A507R7Y6"/>
<dbReference type="Pfam" id="PF00300">
    <property type="entry name" value="His_Phos_1"/>
    <property type="match status" value="1"/>
</dbReference>
<dbReference type="SUPFAM" id="SSF53254">
    <property type="entry name" value="Phosphoglycerate mutase-like"/>
    <property type="match status" value="1"/>
</dbReference>
<evidence type="ECO:0000256" key="1">
    <source>
        <dbReference type="SAM" id="MobiDB-lite"/>
    </source>
</evidence>
<dbReference type="InterPro" id="IPR029033">
    <property type="entry name" value="His_PPase_superfam"/>
</dbReference>
<dbReference type="Proteomes" id="UP000319663">
    <property type="component" value="Unassembled WGS sequence"/>
</dbReference>
<comment type="caution">
    <text evidence="2">The sequence shown here is derived from an EMBL/GenBank/DDBJ whole genome shotgun (WGS) entry which is preliminary data.</text>
</comment>
<gene>
    <name evidence="2" type="ORF">MPDQ_005528</name>
</gene>
<dbReference type="EMBL" id="VIFY01000004">
    <property type="protein sequence ID" value="TQB77045.1"/>
    <property type="molecule type" value="Genomic_DNA"/>
</dbReference>
<evidence type="ECO:0000313" key="3">
    <source>
        <dbReference type="Proteomes" id="UP000319663"/>
    </source>
</evidence>
<organism evidence="2 3">
    <name type="scientific">Monascus purpureus</name>
    <name type="common">Red mold</name>
    <name type="synonym">Monascus anka</name>
    <dbReference type="NCBI Taxonomy" id="5098"/>
    <lineage>
        <taxon>Eukaryota</taxon>
        <taxon>Fungi</taxon>
        <taxon>Dikarya</taxon>
        <taxon>Ascomycota</taxon>
        <taxon>Pezizomycotina</taxon>
        <taxon>Eurotiomycetes</taxon>
        <taxon>Eurotiomycetidae</taxon>
        <taxon>Eurotiales</taxon>
        <taxon>Aspergillaceae</taxon>
        <taxon>Monascus</taxon>
    </lineage>
</organism>
<sequence length="327" mass="34931">MSMYPSPTGNAADPTLTSHGLRQSQELAAHLSSPEFRPKPFRVYSSPFYRCLQTIQPGVEVLKERQKSGAADIEAGACYDVRIENGLGEWFGSTTFFDHPSPATPTTLQPLFPTLLPSENHYKPLLIPSNRGETIAQLHNRIATTLSAIIAEVDAEVHALESSQPPSQKKTSKAILISSHAAPLIAMGRALTGNMPDDSSVEDFHVFTAGLSTFVRRKSSFSSFLSPSSLSNEKEDGLGTSLAQGTQLLRPGTDLGVLGVPNWKNGKGVGGGWDCVVNGDCRFLSTGAERGWHFNGDESFDTGPMDGSSSSTKVPSLATPGIPSTKL</sequence>
<dbReference type="InterPro" id="IPR051710">
    <property type="entry name" value="Phosphatase_SH3-domain"/>
</dbReference>
<name>A0A507R7Y6_MONPU</name>